<keyword evidence="3" id="KW-1185">Reference proteome</keyword>
<dbReference type="RefSeq" id="WP_012992086.1">
    <property type="nucleotide sequence ID" value="NC_013894.1"/>
</dbReference>
<dbReference type="STRING" id="638303.Thal_1048"/>
<feature type="transmembrane region" description="Helical" evidence="1">
    <location>
        <begin position="48"/>
        <end position="67"/>
    </location>
</feature>
<gene>
    <name evidence="2" type="ordered locus">Thal_1048</name>
</gene>
<evidence type="ECO:0008006" key="4">
    <source>
        <dbReference type="Google" id="ProtNLM"/>
    </source>
</evidence>
<evidence type="ECO:0000256" key="1">
    <source>
        <dbReference type="SAM" id="Phobius"/>
    </source>
</evidence>
<reference evidence="3" key="1">
    <citation type="journal article" date="2010" name="Stand. Genomic Sci.">
        <title>Complete genome sequence of Thermocrinis albus type strain (HI 11/12T).</title>
        <authorList>
            <person name="Wirth R."/>
            <person name="Sikorski J."/>
            <person name="Brambilla E."/>
            <person name="Misra M."/>
            <person name="Lapidus A."/>
            <person name="Copeland A."/>
            <person name="Nolan M."/>
            <person name="Lucas S."/>
            <person name="Chen F."/>
            <person name="Tice H."/>
            <person name="Cheng J.F."/>
            <person name="Han C."/>
            <person name="Detter J.C."/>
            <person name="Tapia R."/>
            <person name="Bruce D."/>
            <person name="Goodwin L."/>
            <person name="Pitluck S."/>
            <person name="Pati A."/>
            <person name="Anderson I."/>
            <person name="Ivanova N."/>
            <person name="Mavromatis K."/>
            <person name="Mikhailova N."/>
            <person name="Chen A."/>
            <person name="Palaniappan K."/>
            <person name="Bilek Y."/>
            <person name="Hader T."/>
            <person name="Land M."/>
            <person name="Hauser L."/>
            <person name="Chang Y.J."/>
            <person name="Jeffries C.D."/>
            <person name="Tindall B.J."/>
            <person name="Rohde M."/>
            <person name="Goker M."/>
            <person name="Bristow J."/>
            <person name="Eisen J.A."/>
            <person name="Markowitz V."/>
            <person name="Hugenholtz P."/>
            <person name="Kyrpides N.C."/>
            <person name="Klenk H.P."/>
        </authorList>
    </citation>
    <scope>NUCLEOTIDE SEQUENCE [LARGE SCALE GENOMIC DNA]</scope>
    <source>
        <strain evidence="3">DSM 14484 / JCM 11386 / HI 11/12</strain>
    </source>
</reference>
<keyword evidence="1" id="KW-0472">Membrane</keyword>
<dbReference type="AlphaFoldDB" id="D3SLQ0"/>
<dbReference type="eggNOG" id="COG0619">
    <property type="taxonomic scope" value="Bacteria"/>
</dbReference>
<evidence type="ECO:0000313" key="2">
    <source>
        <dbReference type="EMBL" id="ADC89680.1"/>
    </source>
</evidence>
<protein>
    <recommendedName>
        <fullName evidence="4">Cobalt transport protein</fullName>
    </recommendedName>
</protein>
<dbReference type="EMBL" id="CP001931">
    <property type="protein sequence ID" value="ADC89680.1"/>
    <property type="molecule type" value="Genomic_DNA"/>
</dbReference>
<dbReference type="OrthoDB" id="13572at2"/>
<feature type="transmembrane region" description="Helical" evidence="1">
    <location>
        <begin position="6"/>
        <end position="36"/>
    </location>
</feature>
<keyword evidence="1" id="KW-1133">Transmembrane helix</keyword>
<sequence length="184" mass="21098">MRDKVLFLLCCGLIVGISFVSDIRILLGTMALFLIASLKNTPVLKIPVYSALFSLLLVLPYTVLQYVKGTPDFHATILLPARSFCILWICSSVMSRINLLKVFDFSRDLTMLIAVTLTYVQFYKRTMEEFFQAYISRSMGKDSWRDRKNLILSMSGYFFHLSLRLSEEVHQAMRSRGVIEDDGT</sequence>
<evidence type="ECO:0000313" key="3">
    <source>
        <dbReference type="Proteomes" id="UP000002043"/>
    </source>
</evidence>
<proteinExistence type="predicted"/>
<dbReference type="HOGENOM" id="CLU_122788_0_0_0"/>
<keyword evidence="1" id="KW-0812">Transmembrane</keyword>
<dbReference type="Proteomes" id="UP000002043">
    <property type="component" value="Chromosome"/>
</dbReference>
<name>D3SLQ0_THEAH</name>
<accession>D3SLQ0</accession>
<dbReference type="KEGG" id="tal:Thal_1048"/>
<organism evidence="2 3">
    <name type="scientific">Thermocrinis albus (strain DSM 14484 / JCM 11386 / HI 11/12)</name>
    <dbReference type="NCBI Taxonomy" id="638303"/>
    <lineage>
        <taxon>Bacteria</taxon>
        <taxon>Pseudomonadati</taxon>
        <taxon>Aquificota</taxon>
        <taxon>Aquificia</taxon>
        <taxon>Aquificales</taxon>
        <taxon>Aquificaceae</taxon>
        <taxon>Thermocrinis</taxon>
    </lineage>
</organism>